<dbReference type="GO" id="GO:0043386">
    <property type="term" value="P:mycotoxin biosynthetic process"/>
    <property type="evidence" value="ECO:0007669"/>
    <property type="project" value="UniProtKB-ARBA"/>
</dbReference>
<dbReference type="SUPFAM" id="SSF48264">
    <property type="entry name" value="Cytochrome P450"/>
    <property type="match status" value="1"/>
</dbReference>
<dbReference type="GO" id="GO:0016705">
    <property type="term" value="F:oxidoreductase activity, acting on paired donors, with incorporation or reduction of molecular oxygen"/>
    <property type="evidence" value="ECO:0007669"/>
    <property type="project" value="InterPro"/>
</dbReference>
<accession>A0A9W9KBE1</accession>
<dbReference type="Pfam" id="PF01522">
    <property type="entry name" value="Polysacc_deac_1"/>
    <property type="match status" value="1"/>
</dbReference>
<dbReference type="Gene3D" id="3.40.50.150">
    <property type="entry name" value="Vaccinia Virus protein VP39"/>
    <property type="match status" value="1"/>
</dbReference>
<evidence type="ECO:0000259" key="2">
    <source>
        <dbReference type="Pfam" id="PF01522"/>
    </source>
</evidence>
<sequence length="746" mass="84411">MLLSFFLIWFVVSFLLYQVGLVVYRLLFHPLARFPGPKLAATTSWWECIQDLFSGQGGEYMNQVEVMHDRYGPVVRVTPDEIHVRDPEWAKVLYAGLGHIRDKDPSLAHAAGTADGTFETVAHEIHRRRRGPVSAYFSKSSVAKYLFEKIWEKSEHMCEVSMEHHHRGSIVSGRATFLGWSNDSLQMCSFGESLDLLDDTAGAMAFDEVFKAFAAVYPVLKQCEWLIPLALELPVTPFRYLYKPLATLLTIHVNMISLADRHRKEFLAKNYSEKHAMSEKEARGSRQHTLFHTLTASGLPDDEKRPKRMAHEGFEIPLAGSDTTARTMGIAVYHVMANPNIARRLHDELKTVMPCPQDKVELKVLEQLPWLSPPSRVLDVGCGTGIWARQFSAKHPSSDVLGIDLHPPREDDPSLHGAARSCSFAKVDLEQDWKFLSQFDFIYMRMLMPAVRDWPLLFQRAFANLVPGGMVEVFEGLMQMKAEDGSTAATSAAIRWFDLSQEYLGKHGIAWDLAHRIPQQLIDAGFEVVEDLAIKMRLYPDEGDPEADRVWVAAQYRKDMADMVHGMTGRMREGLPDRLSPEQWDALEQNARRELLEEAEMRGFHTSLANDATATFLVIGSQVTGHESVLIELIHARNYLANHAMHDEPSCDLSDAILQDQIQTVESMIRNAYRAADEDGPSNWFFRPGSGFFSSRMQSLVSKMGYRLELGNVYPHDPQVPYAQLNANRILSLVKPGGIILCNDRR</sequence>
<dbReference type="GO" id="GO:0020037">
    <property type="term" value="F:heme binding"/>
    <property type="evidence" value="ECO:0007669"/>
    <property type="project" value="InterPro"/>
</dbReference>
<keyword evidence="1" id="KW-0472">Membrane</keyword>
<name>A0A9W9KBE1_9EURO</name>
<dbReference type="InterPro" id="IPR011330">
    <property type="entry name" value="Glyco_hydro/deAcase_b/a-brl"/>
</dbReference>
<dbReference type="InterPro" id="IPR050121">
    <property type="entry name" value="Cytochrome_P450_monoxygenase"/>
</dbReference>
<dbReference type="Proteomes" id="UP001149074">
    <property type="component" value="Unassembled WGS sequence"/>
</dbReference>
<keyword evidence="1" id="KW-1133">Transmembrane helix</keyword>
<dbReference type="GeneID" id="81358553"/>
<keyword evidence="4" id="KW-1185">Reference proteome</keyword>
<dbReference type="Pfam" id="PF13489">
    <property type="entry name" value="Methyltransf_23"/>
    <property type="match status" value="1"/>
</dbReference>
<dbReference type="CDD" id="cd02440">
    <property type="entry name" value="AdoMet_MTases"/>
    <property type="match status" value="1"/>
</dbReference>
<dbReference type="Gene3D" id="3.20.20.370">
    <property type="entry name" value="Glycoside hydrolase/deacetylase"/>
    <property type="match status" value="1"/>
</dbReference>
<dbReference type="PANTHER" id="PTHR24305">
    <property type="entry name" value="CYTOCHROME P450"/>
    <property type="match status" value="1"/>
</dbReference>
<dbReference type="GO" id="GO:0005975">
    <property type="term" value="P:carbohydrate metabolic process"/>
    <property type="evidence" value="ECO:0007669"/>
    <property type="project" value="InterPro"/>
</dbReference>
<dbReference type="OrthoDB" id="2013972at2759"/>
<feature type="transmembrane region" description="Helical" evidence="1">
    <location>
        <begin position="6"/>
        <end position="28"/>
    </location>
</feature>
<dbReference type="GO" id="GO:0004497">
    <property type="term" value="F:monooxygenase activity"/>
    <property type="evidence" value="ECO:0007669"/>
    <property type="project" value="InterPro"/>
</dbReference>
<dbReference type="AlphaFoldDB" id="A0A9W9KBE1"/>
<dbReference type="InterPro" id="IPR002509">
    <property type="entry name" value="NODB_dom"/>
</dbReference>
<dbReference type="GO" id="GO:0016810">
    <property type="term" value="F:hydrolase activity, acting on carbon-nitrogen (but not peptide) bonds"/>
    <property type="evidence" value="ECO:0007669"/>
    <property type="project" value="InterPro"/>
</dbReference>
<proteinExistence type="predicted"/>
<keyword evidence="1" id="KW-0812">Transmembrane</keyword>
<evidence type="ECO:0000313" key="4">
    <source>
        <dbReference type="Proteomes" id="UP001149074"/>
    </source>
</evidence>
<dbReference type="SUPFAM" id="SSF53335">
    <property type="entry name" value="S-adenosyl-L-methionine-dependent methyltransferases"/>
    <property type="match status" value="1"/>
</dbReference>
<organism evidence="3 4">
    <name type="scientific">Penicillium argentinense</name>
    <dbReference type="NCBI Taxonomy" id="1131581"/>
    <lineage>
        <taxon>Eukaryota</taxon>
        <taxon>Fungi</taxon>
        <taxon>Dikarya</taxon>
        <taxon>Ascomycota</taxon>
        <taxon>Pezizomycotina</taxon>
        <taxon>Eurotiomycetes</taxon>
        <taxon>Eurotiomycetidae</taxon>
        <taxon>Eurotiales</taxon>
        <taxon>Aspergillaceae</taxon>
        <taxon>Penicillium</taxon>
    </lineage>
</organism>
<reference evidence="3" key="1">
    <citation type="submission" date="2022-11" db="EMBL/GenBank/DDBJ databases">
        <authorList>
            <person name="Petersen C."/>
        </authorList>
    </citation>
    <scope>NUCLEOTIDE SEQUENCE</scope>
    <source>
        <strain evidence="3">IBT 30761</strain>
    </source>
</reference>
<dbReference type="RefSeq" id="XP_056475733.1">
    <property type="nucleotide sequence ID" value="XM_056619574.1"/>
</dbReference>
<dbReference type="SUPFAM" id="SSF88713">
    <property type="entry name" value="Glycoside hydrolase/deacetylase"/>
    <property type="match status" value="1"/>
</dbReference>
<dbReference type="InterPro" id="IPR036396">
    <property type="entry name" value="Cyt_P450_sf"/>
</dbReference>
<dbReference type="PANTHER" id="PTHR24305:SF231">
    <property type="entry name" value="P450, PUTATIVE (EUROFUNG)-RELATED"/>
    <property type="match status" value="1"/>
</dbReference>
<protein>
    <submittedName>
        <fullName evidence="3">Cytochrome P450</fullName>
    </submittedName>
</protein>
<gene>
    <name evidence="3" type="ORF">N7532_007081</name>
</gene>
<dbReference type="Gene3D" id="1.10.630.10">
    <property type="entry name" value="Cytochrome P450"/>
    <property type="match status" value="1"/>
</dbReference>
<dbReference type="GO" id="GO:0005506">
    <property type="term" value="F:iron ion binding"/>
    <property type="evidence" value="ECO:0007669"/>
    <property type="project" value="InterPro"/>
</dbReference>
<evidence type="ECO:0000256" key="1">
    <source>
        <dbReference type="SAM" id="Phobius"/>
    </source>
</evidence>
<reference evidence="3" key="2">
    <citation type="journal article" date="2023" name="IMA Fungus">
        <title>Comparative genomic study of the Penicillium genus elucidates a diverse pangenome and 15 lateral gene transfer events.</title>
        <authorList>
            <person name="Petersen C."/>
            <person name="Sorensen T."/>
            <person name="Nielsen M.R."/>
            <person name="Sondergaard T.E."/>
            <person name="Sorensen J.L."/>
            <person name="Fitzpatrick D.A."/>
            <person name="Frisvad J.C."/>
            <person name="Nielsen K.L."/>
        </authorList>
    </citation>
    <scope>NUCLEOTIDE SEQUENCE</scope>
    <source>
        <strain evidence="3">IBT 30761</strain>
    </source>
</reference>
<dbReference type="InterPro" id="IPR029063">
    <property type="entry name" value="SAM-dependent_MTases_sf"/>
</dbReference>
<evidence type="ECO:0000313" key="3">
    <source>
        <dbReference type="EMBL" id="KAJ5100080.1"/>
    </source>
</evidence>
<comment type="caution">
    <text evidence="3">The sequence shown here is derived from an EMBL/GenBank/DDBJ whole genome shotgun (WGS) entry which is preliminary data.</text>
</comment>
<feature type="domain" description="NodB homology" evidence="2">
    <location>
        <begin position="609"/>
        <end position="707"/>
    </location>
</feature>
<dbReference type="EMBL" id="JAPQKI010000005">
    <property type="protein sequence ID" value="KAJ5100080.1"/>
    <property type="molecule type" value="Genomic_DNA"/>
</dbReference>